<evidence type="ECO:0000256" key="3">
    <source>
        <dbReference type="ARBA" id="ARBA00022989"/>
    </source>
</evidence>
<dbReference type="PANTHER" id="PTHR43066">
    <property type="entry name" value="RHOMBOID-RELATED PROTEIN"/>
    <property type="match status" value="1"/>
</dbReference>
<proteinExistence type="predicted"/>
<evidence type="ECO:0000313" key="8">
    <source>
        <dbReference type="Proteomes" id="UP000289437"/>
    </source>
</evidence>
<evidence type="ECO:0000259" key="6">
    <source>
        <dbReference type="Pfam" id="PF01694"/>
    </source>
</evidence>
<dbReference type="GO" id="GO:0004252">
    <property type="term" value="F:serine-type endopeptidase activity"/>
    <property type="evidence" value="ECO:0007669"/>
    <property type="project" value="InterPro"/>
</dbReference>
<dbReference type="Gene3D" id="1.20.1540.10">
    <property type="entry name" value="Rhomboid-like"/>
    <property type="match status" value="1"/>
</dbReference>
<dbReference type="EMBL" id="RDSM01000001">
    <property type="protein sequence ID" value="RXH58735.1"/>
    <property type="molecule type" value="Genomic_DNA"/>
</dbReference>
<reference evidence="8" key="2">
    <citation type="submission" date="2019-02" db="EMBL/GenBank/DDBJ databases">
        <title>Granulicella sibirica sp. nov., a psychrotolerant acidobacterium isolated from an organic soil layer in forested tundra, West Siberia.</title>
        <authorList>
            <person name="Oshkin I.Y."/>
            <person name="Kulichevskaya I.S."/>
            <person name="Rijpstra W.I.C."/>
            <person name="Sinninghe Damste J.S."/>
            <person name="Rakitin A.L."/>
            <person name="Ravin N.V."/>
            <person name="Dedysh S.N."/>
        </authorList>
    </citation>
    <scope>NUCLEOTIDE SEQUENCE [LARGE SCALE GENOMIC DNA]</scope>
    <source>
        <strain evidence="8">AF10</strain>
    </source>
</reference>
<feature type="domain" description="Peptidase S54 rhomboid" evidence="6">
    <location>
        <begin position="60"/>
        <end position="206"/>
    </location>
</feature>
<organism evidence="7 8">
    <name type="scientific">Granulicella sibirica</name>
    <dbReference type="NCBI Taxonomy" id="2479048"/>
    <lineage>
        <taxon>Bacteria</taxon>
        <taxon>Pseudomonadati</taxon>
        <taxon>Acidobacteriota</taxon>
        <taxon>Terriglobia</taxon>
        <taxon>Terriglobales</taxon>
        <taxon>Acidobacteriaceae</taxon>
        <taxon>Granulicella</taxon>
    </lineage>
</organism>
<dbReference type="Pfam" id="PF01694">
    <property type="entry name" value="Rhomboid"/>
    <property type="match status" value="1"/>
</dbReference>
<feature type="transmembrane region" description="Helical" evidence="5">
    <location>
        <begin position="20"/>
        <end position="39"/>
    </location>
</feature>
<name>A0A4Q0T4R5_9BACT</name>
<feature type="transmembrane region" description="Helical" evidence="5">
    <location>
        <begin position="100"/>
        <end position="124"/>
    </location>
</feature>
<feature type="transmembrane region" description="Helical" evidence="5">
    <location>
        <begin position="70"/>
        <end position="88"/>
    </location>
</feature>
<keyword evidence="2 5" id="KW-0812">Transmembrane</keyword>
<evidence type="ECO:0000256" key="4">
    <source>
        <dbReference type="ARBA" id="ARBA00023136"/>
    </source>
</evidence>
<feature type="transmembrane region" description="Helical" evidence="5">
    <location>
        <begin position="162"/>
        <end position="182"/>
    </location>
</feature>
<dbReference type="RefSeq" id="WP_128912678.1">
    <property type="nucleotide sequence ID" value="NZ_RDSM01000001.1"/>
</dbReference>
<dbReference type="GO" id="GO:0016020">
    <property type="term" value="C:membrane"/>
    <property type="evidence" value="ECO:0007669"/>
    <property type="project" value="UniProtKB-SubCell"/>
</dbReference>
<keyword evidence="3 5" id="KW-1133">Transmembrane helix</keyword>
<dbReference type="Proteomes" id="UP000289437">
    <property type="component" value="Unassembled WGS sequence"/>
</dbReference>
<evidence type="ECO:0000256" key="5">
    <source>
        <dbReference type="SAM" id="Phobius"/>
    </source>
</evidence>
<protein>
    <recommendedName>
        <fullName evidence="6">Peptidase S54 rhomboid domain-containing protein</fullName>
    </recommendedName>
</protein>
<dbReference type="OrthoDB" id="114877at2"/>
<gene>
    <name evidence="7" type="ORF">GRAN_2045</name>
</gene>
<accession>A0A4Q0T4R5</accession>
<evidence type="ECO:0000256" key="1">
    <source>
        <dbReference type="ARBA" id="ARBA00004141"/>
    </source>
</evidence>
<dbReference type="AlphaFoldDB" id="A0A4Q0T4R5"/>
<comment type="subcellular location">
    <subcellularLocation>
        <location evidence="1">Membrane</location>
        <topology evidence="1">Multi-pass membrane protein</topology>
    </subcellularLocation>
</comment>
<dbReference type="InterPro" id="IPR022764">
    <property type="entry name" value="Peptidase_S54_rhomboid_dom"/>
</dbReference>
<keyword evidence="4 5" id="KW-0472">Membrane</keyword>
<sequence length="278" mass="31456">MARSGPITMTFPPFSGSTRKLILATLAVFFGFALLGLAAPGLSSRLMFLFALIPANLLHGQVWQVLTYEFLPTGILGTLFSMLTLWFFGSTLEDRYGSNWLIEFYVLTAAVGGLIASLLAYFGFLRLDGAVMTVGPWAPIMALLIAFATVSGEESIRFNFIFTMKVKYLVALYVLYYLAILLLGPDRFGALTCLTGALVGYAYMRVAPRRGFLGGTSFNLSERLYAIRNEFYRRKRRNAAKKFEVYMRKQNREVHFDAEGRYVDPDERRDPNDKRWMN</sequence>
<keyword evidence="8" id="KW-1185">Reference proteome</keyword>
<dbReference type="PANTHER" id="PTHR43066:SF11">
    <property type="entry name" value="PEPTIDASE S54 RHOMBOID DOMAIN-CONTAINING PROTEIN"/>
    <property type="match status" value="1"/>
</dbReference>
<evidence type="ECO:0000256" key="2">
    <source>
        <dbReference type="ARBA" id="ARBA00022692"/>
    </source>
</evidence>
<dbReference type="SUPFAM" id="SSF144091">
    <property type="entry name" value="Rhomboid-like"/>
    <property type="match status" value="1"/>
</dbReference>
<feature type="transmembrane region" description="Helical" evidence="5">
    <location>
        <begin position="130"/>
        <end position="150"/>
    </location>
</feature>
<evidence type="ECO:0000313" key="7">
    <source>
        <dbReference type="EMBL" id="RXH58735.1"/>
    </source>
</evidence>
<dbReference type="InterPro" id="IPR035952">
    <property type="entry name" value="Rhomboid-like_sf"/>
</dbReference>
<reference evidence="7 8" key="1">
    <citation type="submission" date="2018-11" db="EMBL/GenBank/DDBJ databases">
        <authorList>
            <person name="Mardanov A.V."/>
            <person name="Ravin N.V."/>
            <person name="Dedysh S.N."/>
        </authorList>
    </citation>
    <scope>NUCLEOTIDE SEQUENCE [LARGE SCALE GENOMIC DNA]</scope>
    <source>
        <strain evidence="7 8">AF10</strain>
    </source>
</reference>
<comment type="caution">
    <text evidence="7">The sequence shown here is derived from an EMBL/GenBank/DDBJ whole genome shotgun (WGS) entry which is preliminary data.</text>
</comment>